<dbReference type="OrthoDB" id="448450at2759"/>
<dbReference type="Proteomes" id="UP001163046">
    <property type="component" value="Unassembled WGS sequence"/>
</dbReference>
<gene>
    <name evidence="1" type="ORF">OS493_014406</name>
</gene>
<dbReference type="AlphaFoldDB" id="A0A9X0CKX7"/>
<protein>
    <submittedName>
        <fullName evidence="1">Uncharacterized protein</fullName>
    </submittedName>
</protein>
<name>A0A9X0CKX7_9CNID</name>
<keyword evidence="2" id="KW-1185">Reference proteome</keyword>
<evidence type="ECO:0000313" key="1">
    <source>
        <dbReference type="EMBL" id="KAJ7361765.1"/>
    </source>
</evidence>
<dbReference type="Gene3D" id="3.90.226.10">
    <property type="entry name" value="2-enoyl-CoA Hydratase, Chain A, domain 1"/>
    <property type="match status" value="1"/>
</dbReference>
<comment type="caution">
    <text evidence="1">The sequence shown here is derived from an EMBL/GenBank/DDBJ whole genome shotgun (WGS) entry which is preliminary data.</text>
</comment>
<evidence type="ECO:0000313" key="2">
    <source>
        <dbReference type="Proteomes" id="UP001163046"/>
    </source>
</evidence>
<proteinExistence type="predicted"/>
<dbReference type="EMBL" id="MU827308">
    <property type="protein sequence ID" value="KAJ7361765.1"/>
    <property type="molecule type" value="Genomic_DNA"/>
</dbReference>
<organism evidence="1 2">
    <name type="scientific">Desmophyllum pertusum</name>
    <dbReference type="NCBI Taxonomy" id="174260"/>
    <lineage>
        <taxon>Eukaryota</taxon>
        <taxon>Metazoa</taxon>
        <taxon>Cnidaria</taxon>
        <taxon>Anthozoa</taxon>
        <taxon>Hexacorallia</taxon>
        <taxon>Scleractinia</taxon>
        <taxon>Caryophylliina</taxon>
        <taxon>Caryophylliidae</taxon>
        <taxon>Desmophyllum</taxon>
    </lineage>
</organism>
<dbReference type="InterPro" id="IPR029045">
    <property type="entry name" value="ClpP/crotonase-like_dom_sf"/>
</dbReference>
<accession>A0A9X0CKX7</accession>
<reference evidence="1" key="1">
    <citation type="submission" date="2023-01" db="EMBL/GenBank/DDBJ databases">
        <title>Genome assembly of the deep-sea coral Lophelia pertusa.</title>
        <authorList>
            <person name="Herrera S."/>
            <person name="Cordes E."/>
        </authorList>
    </citation>
    <scope>NUCLEOTIDE SEQUENCE</scope>
    <source>
        <strain evidence="1">USNM1676648</strain>
        <tissue evidence="1">Polyp</tissue>
    </source>
</reference>
<dbReference type="SUPFAM" id="SSF52096">
    <property type="entry name" value="ClpP/crotonase"/>
    <property type="match status" value="1"/>
</dbReference>
<sequence length="122" mass="14156">MAVSLLARRARLQALKIPSLIASSKSSTALWWRLNWLVIYSRLDRTAREAQRGQRRNRENNLQDAFRSFEIDDEAAVAVFTEKEVRFCAGYDLEELSTRGPEEYLKSIPQLVREMGPWVLLD</sequence>